<reference evidence="2 3" key="1">
    <citation type="submission" date="2019-04" db="EMBL/GenBank/DDBJ databases">
        <title>Microbes associate with the intestines of laboratory mice.</title>
        <authorList>
            <person name="Navarre W."/>
            <person name="Wong E."/>
            <person name="Huang K."/>
            <person name="Tropini C."/>
            <person name="Ng K."/>
            <person name="Yu B."/>
        </authorList>
    </citation>
    <scope>NUCLEOTIDE SEQUENCE [LARGE SCALE GENOMIC DNA]</scope>
    <source>
        <strain evidence="2 3">NM61_E11</strain>
    </source>
</reference>
<dbReference type="AlphaFoldDB" id="A0A4S2BAY1"/>
<evidence type="ECO:0000313" key="3">
    <source>
        <dbReference type="Proteomes" id="UP000309117"/>
    </source>
</evidence>
<protein>
    <recommendedName>
        <fullName evidence="4">DUF4767 domain-containing protein</fullName>
    </recommendedName>
</protein>
<gene>
    <name evidence="2" type="ORF">E5351_08900</name>
</gene>
<sequence>MKNIKKITFLALAVIILSGCSHQSKKSEIHSSSTSTGKGLVVVNKHHTNKVGHLSSNDLSPQKTVSVVVAYAGIKFPAQWGRALNDAQKDKLTVDLKNQSNYPYMQDGSGVAYMVTPSLGYTLQEVDGDNKIYLYADKKKIAQATMSQMVDYLNHNDGESIVSKLAPQANVNDERNNDSTPGDKSTISKTKLPGDAGLVNVPQNLQGTWYGYNEGSDKLDKITFSDHEFIASGQTVELHKIDSGFFNSHTYSDMSDSYHKATKNWGMATIVDKPLHGIRWLNIRSWMQGAGDGGYYGAHTEDGQPVMVTAYGATCATGSVYWKTPALAKQHKDKKFDDLYYGD</sequence>
<feature type="region of interest" description="Disordered" evidence="1">
    <location>
        <begin position="166"/>
        <end position="193"/>
    </location>
</feature>
<dbReference type="Proteomes" id="UP000309117">
    <property type="component" value="Unassembled WGS sequence"/>
</dbReference>
<organism evidence="2 3">
    <name type="scientific">Lactobacillus intestinalis</name>
    <dbReference type="NCBI Taxonomy" id="151781"/>
    <lineage>
        <taxon>Bacteria</taxon>
        <taxon>Bacillati</taxon>
        <taxon>Bacillota</taxon>
        <taxon>Bacilli</taxon>
        <taxon>Lactobacillales</taxon>
        <taxon>Lactobacillaceae</taxon>
        <taxon>Lactobacillus</taxon>
    </lineage>
</organism>
<dbReference type="RefSeq" id="WP_135960704.1">
    <property type="nucleotide sequence ID" value="NZ_AQFR02000001.1"/>
</dbReference>
<evidence type="ECO:0000313" key="2">
    <source>
        <dbReference type="EMBL" id="TGY11536.1"/>
    </source>
</evidence>
<comment type="caution">
    <text evidence="2">The sequence shown here is derived from an EMBL/GenBank/DDBJ whole genome shotgun (WGS) entry which is preliminary data.</text>
</comment>
<dbReference type="PROSITE" id="PS51257">
    <property type="entry name" value="PROKAR_LIPOPROTEIN"/>
    <property type="match status" value="1"/>
</dbReference>
<proteinExistence type="predicted"/>
<feature type="compositionally biased region" description="Polar residues" evidence="1">
    <location>
        <begin position="178"/>
        <end position="189"/>
    </location>
</feature>
<dbReference type="EMBL" id="SRYV01000018">
    <property type="protein sequence ID" value="TGY11536.1"/>
    <property type="molecule type" value="Genomic_DNA"/>
</dbReference>
<accession>A0A4S2BAY1</accession>
<evidence type="ECO:0008006" key="4">
    <source>
        <dbReference type="Google" id="ProtNLM"/>
    </source>
</evidence>
<name>A0A4S2BAY1_9LACO</name>
<evidence type="ECO:0000256" key="1">
    <source>
        <dbReference type="SAM" id="MobiDB-lite"/>
    </source>
</evidence>